<feature type="domain" description="Amidase" evidence="1">
    <location>
        <begin position="26"/>
        <end position="417"/>
    </location>
</feature>
<keyword evidence="3" id="KW-1185">Reference proteome</keyword>
<name>A0ABS7ADR6_9PROT</name>
<dbReference type="Proteomes" id="UP001196565">
    <property type="component" value="Unassembled WGS sequence"/>
</dbReference>
<dbReference type="InterPro" id="IPR000120">
    <property type="entry name" value="Amidase"/>
</dbReference>
<evidence type="ECO:0000313" key="3">
    <source>
        <dbReference type="Proteomes" id="UP001196565"/>
    </source>
</evidence>
<sequence>MKEPWQLTAAEAAAKLQDGALTAEALTRSCLERCAEREAVVKAFTFLDPGLAIRNARRVDKAYAKGVLHGLPLGVKDMIDTADMPTTHNSPLYESLVQGRDAACVGVARGEGAVVFGKTDTVEFAAAGRRALTRNPHDTTRTPGGSSSGSAAAVADGMVPIAFGTQTGGSTIRPASFCGVYAMKPTHGVVNSEGAKRYSHTLDTIGWYGRSPADLHLVARAFRLFGMEAAPATKPVRGLRIALCRGPHWDIAAPESQESLLTAGKRLEVAGAVVEDLTLPASFDTISRAHHIVLYGEGRGAFLQEYLTAPGLLHQDFHDRVLNKEGITAQDMVWAYDHAAACRRLFDALFPGYDAVLAPAAPGEAPVGRQDTGNAIFNSMWTLLHVPCIGIPCIKGPNGLPVGVQVVGPRMGDAALLGVAAAVSPVVDAG</sequence>
<evidence type="ECO:0000259" key="1">
    <source>
        <dbReference type="Pfam" id="PF01425"/>
    </source>
</evidence>
<proteinExistence type="predicted"/>
<dbReference type="EMBL" id="JAHYBZ010000005">
    <property type="protein sequence ID" value="MBW6399440.1"/>
    <property type="molecule type" value="Genomic_DNA"/>
</dbReference>
<gene>
    <name evidence="2" type="ORF">KPL78_16400</name>
</gene>
<dbReference type="InterPro" id="IPR023631">
    <property type="entry name" value="Amidase_dom"/>
</dbReference>
<accession>A0ABS7ADR6</accession>
<dbReference type="SUPFAM" id="SSF75304">
    <property type="entry name" value="Amidase signature (AS) enzymes"/>
    <property type="match status" value="1"/>
</dbReference>
<comment type="caution">
    <text evidence="2">The sequence shown here is derived from an EMBL/GenBank/DDBJ whole genome shotgun (WGS) entry which is preliminary data.</text>
</comment>
<protein>
    <submittedName>
        <fullName evidence="2">Amidase</fullName>
    </submittedName>
</protein>
<dbReference type="InterPro" id="IPR036928">
    <property type="entry name" value="AS_sf"/>
</dbReference>
<organism evidence="2 3">
    <name type="scientific">Roseomonas alba</name>
    <dbReference type="NCBI Taxonomy" id="2846776"/>
    <lineage>
        <taxon>Bacteria</taxon>
        <taxon>Pseudomonadati</taxon>
        <taxon>Pseudomonadota</taxon>
        <taxon>Alphaproteobacteria</taxon>
        <taxon>Acetobacterales</taxon>
        <taxon>Roseomonadaceae</taxon>
        <taxon>Roseomonas</taxon>
    </lineage>
</organism>
<dbReference type="PANTHER" id="PTHR11895">
    <property type="entry name" value="TRANSAMIDASE"/>
    <property type="match status" value="1"/>
</dbReference>
<dbReference type="Gene3D" id="3.90.1300.10">
    <property type="entry name" value="Amidase signature (AS) domain"/>
    <property type="match status" value="1"/>
</dbReference>
<dbReference type="PANTHER" id="PTHR11895:SF151">
    <property type="entry name" value="GLUTAMYL-TRNA(GLN) AMIDOTRANSFERASE SUBUNIT A"/>
    <property type="match status" value="1"/>
</dbReference>
<reference evidence="2 3" key="1">
    <citation type="submission" date="2021-07" db="EMBL/GenBank/DDBJ databases">
        <authorList>
            <person name="So Y."/>
        </authorList>
    </citation>
    <scope>NUCLEOTIDE SEQUENCE [LARGE SCALE GENOMIC DNA]</scope>
    <source>
        <strain evidence="2 3">HJA6</strain>
    </source>
</reference>
<dbReference type="RefSeq" id="WP_219764043.1">
    <property type="nucleotide sequence ID" value="NZ_JAHYBZ010000005.1"/>
</dbReference>
<evidence type="ECO:0000313" key="2">
    <source>
        <dbReference type="EMBL" id="MBW6399440.1"/>
    </source>
</evidence>
<dbReference type="Pfam" id="PF01425">
    <property type="entry name" value="Amidase"/>
    <property type="match status" value="1"/>
</dbReference>